<evidence type="ECO:0000256" key="1">
    <source>
        <dbReference type="SAM" id="Phobius"/>
    </source>
</evidence>
<feature type="transmembrane region" description="Helical" evidence="1">
    <location>
        <begin position="27"/>
        <end position="47"/>
    </location>
</feature>
<protein>
    <recommendedName>
        <fullName evidence="3">Type 4 fimbrial biogenesis protein PilX N-terminal domain-containing protein</fullName>
    </recommendedName>
</protein>
<organism evidence="2">
    <name type="scientific">marine sediment metagenome</name>
    <dbReference type="NCBI Taxonomy" id="412755"/>
    <lineage>
        <taxon>unclassified sequences</taxon>
        <taxon>metagenomes</taxon>
        <taxon>ecological metagenomes</taxon>
    </lineage>
</organism>
<gene>
    <name evidence="2" type="ORF">S06H3_47845</name>
</gene>
<evidence type="ECO:0008006" key="3">
    <source>
        <dbReference type="Google" id="ProtNLM"/>
    </source>
</evidence>
<keyword evidence="1" id="KW-0472">Membrane</keyword>
<dbReference type="AlphaFoldDB" id="X1MZZ6"/>
<reference evidence="2" key="1">
    <citation type="journal article" date="2014" name="Front. Microbiol.">
        <title>High frequency of phylogenetically diverse reductive dehalogenase-homologous genes in deep subseafloor sedimentary metagenomes.</title>
        <authorList>
            <person name="Kawai M."/>
            <person name="Futagami T."/>
            <person name="Toyoda A."/>
            <person name="Takaki Y."/>
            <person name="Nishi S."/>
            <person name="Hori S."/>
            <person name="Arai W."/>
            <person name="Tsubouchi T."/>
            <person name="Morono Y."/>
            <person name="Uchiyama I."/>
            <person name="Ito T."/>
            <person name="Fujiyama A."/>
            <person name="Inagaki F."/>
            <person name="Takami H."/>
        </authorList>
    </citation>
    <scope>NUCLEOTIDE SEQUENCE</scope>
    <source>
        <strain evidence="2">Expedition CK06-06</strain>
    </source>
</reference>
<sequence>NKSQTEKLMMLSQTKHKSTVIYGRKGAVLLFTLIVMITLISVVGAYLDFVQSSTRSTGAQIEDSQAIYLADAGLDMAIWYLRNTAPDGSTDCFWRTTAYPAVPGPDPNDPQQKSLGNGTFTIWVQDSGSNIQVYARGTVGGLSRVITQTLTLTSSALERAIHADGAHLKLTNSSGTINGNVSCFVSVLPDPLPAGLTITGILK</sequence>
<proteinExistence type="predicted"/>
<keyword evidence="1" id="KW-0812">Transmembrane</keyword>
<comment type="caution">
    <text evidence="2">The sequence shown here is derived from an EMBL/GenBank/DDBJ whole genome shotgun (WGS) entry which is preliminary data.</text>
</comment>
<dbReference type="EMBL" id="BARV01030086">
    <property type="protein sequence ID" value="GAI37332.1"/>
    <property type="molecule type" value="Genomic_DNA"/>
</dbReference>
<accession>X1MZZ6</accession>
<evidence type="ECO:0000313" key="2">
    <source>
        <dbReference type="EMBL" id="GAI37332.1"/>
    </source>
</evidence>
<keyword evidence="1" id="KW-1133">Transmembrane helix</keyword>
<feature type="non-terminal residue" evidence="2">
    <location>
        <position position="1"/>
    </location>
</feature>
<name>X1MZZ6_9ZZZZ</name>